<sequence>MTNSEDIDVGGCWDSNNFGHATVDSTGRSGGILSIWDESLFNVMEVIKSRHFLITIGQWKGLHGRTIFANVCGPHSIPEKRTLWENLSKIMNKNQGNWIIFGDFNVVRHSDERINSQFCHFIARDFNQFIHEAALHDVKMGGHRFTYFCRHELKLSKLDRFLVCSNFLDIFPNTSVTALPTELSDHCPLLLSTNYVDFGPRPFRFFNGWMQREDFNMVVDCALQSFRGFGTPDMYLAAKLKYLKDHLKKWRTTTFPKEMVELNQLKNIVDSLDTAAESRTLTVDEMNKRKEGNKKIIKLEKLATLDLKKKLRVRWAVDGDENTRFFHEYVNNKNRKNTIYVLTINGSWSTDAKEIMDEAVRFFEQKFKDRWPVRPKLIKNQYKVLSDLDSKNLEEPFMLEEIKSVVWACANEKSPRPDGFTFKFIKHQWERLKYDIFSMVKYFEQTGRLARGCNSSFITLVSKVKDPLSLGDFRPISLIGCLYKIIPKVLACRLKKVVGLTVDEVQSTYVDGRSMLDGPLIVNEICSWSKKMKKEILLFKVDFDKSFDYVNWSFLDSTLMQMGYGEKWCNWIRGCLTTARSSVLVNGAPTKEFALQRGVRKGDPLSPFLFIIAMDGLNVAMKTACAKGLFQGIKIPISNKMISHLFYADDALFIGEWDESNIKNLARILRCFHISSGLKVNFHKSKVFGVGVSMLETSRMAAPLCCEPATLPVTYLGVLVGANMNLKKNWQPVIDRFNGKLSSWKAKSLSFGGRLTLIKSVLGNLPTYFFSLFV</sequence>
<dbReference type="SUPFAM" id="SSF56672">
    <property type="entry name" value="DNA/RNA polymerases"/>
    <property type="match status" value="1"/>
</dbReference>
<gene>
    <name evidence="2" type="ORF">LSAT_V11C300153710</name>
</gene>
<evidence type="ECO:0000313" key="2">
    <source>
        <dbReference type="EMBL" id="KAJ0217194.1"/>
    </source>
</evidence>
<keyword evidence="3" id="KW-1185">Reference proteome</keyword>
<feature type="domain" description="Reverse transcriptase" evidence="1">
    <location>
        <begin position="442"/>
        <end position="720"/>
    </location>
</feature>
<dbReference type="SUPFAM" id="SSF56219">
    <property type="entry name" value="DNase I-like"/>
    <property type="match status" value="1"/>
</dbReference>
<dbReference type="PANTHER" id="PTHR33116:SF79">
    <property type="entry name" value="REVERSE TRANSCRIPTASE DOMAIN, ZINC FINGER, CCHC-TYPE-RELATED"/>
    <property type="match status" value="1"/>
</dbReference>
<evidence type="ECO:0000313" key="3">
    <source>
        <dbReference type="Proteomes" id="UP000235145"/>
    </source>
</evidence>
<name>A0A9R1XLE7_LACSA</name>
<dbReference type="Proteomes" id="UP000235145">
    <property type="component" value="Unassembled WGS sequence"/>
</dbReference>
<dbReference type="PROSITE" id="PS50878">
    <property type="entry name" value="RT_POL"/>
    <property type="match status" value="1"/>
</dbReference>
<dbReference type="InterPro" id="IPR036691">
    <property type="entry name" value="Endo/exonu/phosph_ase_sf"/>
</dbReference>
<dbReference type="Gene3D" id="3.60.10.10">
    <property type="entry name" value="Endonuclease/exonuclease/phosphatase"/>
    <property type="match status" value="1"/>
</dbReference>
<dbReference type="InterPro" id="IPR000477">
    <property type="entry name" value="RT_dom"/>
</dbReference>
<dbReference type="Pfam" id="PF00078">
    <property type="entry name" value="RVT_1"/>
    <property type="match status" value="1"/>
</dbReference>
<reference evidence="2 3" key="1">
    <citation type="journal article" date="2017" name="Nat. Commun.">
        <title>Genome assembly with in vitro proximity ligation data and whole-genome triplication in lettuce.</title>
        <authorList>
            <person name="Reyes-Chin-Wo S."/>
            <person name="Wang Z."/>
            <person name="Yang X."/>
            <person name="Kozik A."/>
            <person name="Arikit S."/>
            <person name="Song C."/>
            <person name="Xia L."/>
            <person name="Froenicke L."/>
            <person name="Lavelle D.O."/>
            <person name="Truco M.J."/>
            <person name="Xia R."/>
            <person name="Zhu S."/>
            <person name="Xu C."/>
            <person name="Xu H."/>
            <person name="Xu X."/>
            <person name="Cox K."/>
            <person name="Korf I."/>
            <person name="Meyers B.C."/>
            <person name="Michelmore R.W."/>
        </authorList>
    </citation>
    <scope>NUCLEOTIDE SEQUENCE [LARGE SCALE GENOMIC DNA]</scope>
    <source>
        <strain evidence="3">cv. Salinas</strain>
        <tissue evidence="2">Seedlings</tissue>
    </source>
</reference>
<evidence type="ECO:0000259" key="1">
    <source>
        <dbReference type="PROSITE" id="PS50878"/>
    </source>
</evidence>
<protein>
    <recommendedName>
        <fullName evidence="1">Reverse transcriptase domain-containing protein</fullName>
    </recommendedName>
</protein>
<dbReference type="InterPro" id="IPR043502">
    <property type="entry name" value="DNA/RNA_pol_sf"/>
</dbReference>
<comment type="caution">
    <text evidence="2">The sequence shown here is derived from an EMBL/GenBank/DDBJ whole genome shotgun (WGS) entry which is preliminary data.</text>
</comment>
<proteinExistence type="predicted"/>
<dbReference type="AlphaFoldDB" id="A0A9R1XLE7"/>
<organism evidence="2 3">
    <name type="scientific">Lactuca sativa</name>
    <name type="common">Garden lettuce</name>
    <dbReference type="NCBI Taxonomy" id="4236"/>
    <lineage>
        <taxon>Eukaryota</taxon>
        <taxon>Viridiplantae</taxon>
        <taxon>Streptophyta</taxon>
        <taxon>Embryophyta</taxon>
        <taxon>Tracheophyta</taxon>
        <taxon>Spermatophyta</taxon>
        <taxon>Magnoliopsida</taxon>
        <taxon>eudicotyledons</taxon>
        <taxon>Gunneridae</taxon>
        <taxon>Pentapetalae</taxon>
        <taxon>asterids</taxon>
        <taxon>campanulids</taxon>
        <taxon>Asterales</taxon>
        <taxon>Asteraceae</taxon>
        <taxon>Cichorioideae</taxon>
        <taxon>Cichorieae</taxon>
        <taxon>Lactucinae</taxon>
        <taxon>Lactuca</taxon>
    </lineage>
</organism>
<dbReference type="EMBL" id="NBSK02000003">
    <property type="protein sequence ID" value="KAJ0217194.1"/>
    <property type="molecule type" value="Genomic_DNA"/>
</dbReference>
<dbReference type="PANTHER" id="PTHR33116">
    <property type="entry name" value="REVERSE TRANSCRIPTASE ZINC-BINDING DOMAIN-CONTAINING PROTEIN-RELATED-RELATED"/>
    <property type="match status" value="1"/>
</dbReference>
<accession>A0A9R1XLE7</accession>
<dbReference type="CDD" id="cd01650">
    <property type="entry name" value="RT_nLTR_like"/>
    <property type="match status" value="1"/>
</dbReference>